<keyword evidence="2" id="KW-0472">Membrane</keyword>
<dbReference type="EMBL" id="JAOQJX010000001">
    <property type="protein sequence ID" value="MCU6746301.1"/>
    <property type="molecule type" value="Genomic_DNA"/>
</dbReference>
<feature type="compositionally biased region" description="Basic residues" evidence="1">
    <location>
        <begin position="52"/>
        <end position="61"/>
    </location>
</feature>
<dbReference type="Proteomes" id="UP001652394">
    <property type="component" value="Unassembled WGS sequence"/>
</dbReference>
<feature type="transmembrane region" description="Helical" evidence="2">
    <location>
        <begin position="63"/>
        <end position="82"/>
    </location>
</feature>
<reference evidence="3 4" key="1">
    <citation type="journal article" date="2021" name="ISME Commun">
        <title>Automated analysis of genomic sequences facilitates high-throughput and comprehensive description of bacteria.</title>
        <authorList>
            <person name="Hitch T.C.A."/>
        </authorList>
    </citation>
    <scope>NUCLEOTIDE SEQUENCE [LARGE SCALE GENOMIC DNA]</scope>
    <source>
        <strain evidence="3 4">H2_18</strain>
    </source>
</reference>
<feature type="compositionally biased region" description="Basic and acidic residues" evidence="1">
    <location>
        <begin position="8"/>
        <end position="33"/>
    </location>
</feature>
<protein>
    <submittedName>
        <fullName evidence="3">Beta-propeller domain-containing protein</fullName>
    </submittedName>
</protein>
<dbReference type="Pfam" id="PF09826">
    <property type="entry name" value="Beta_propel"/>
    <property type="match status" value="1"/>
</dbReference>
<comment type="caution">
    <text evidence="3">The sequence shown here is derived from an EMBL/GenBank/DDBJ whole genome shotgun (WGS) entry which is preliminary data.</text>
</comment>
<proteinExistence type="predicted"/>
<keyword evidence="2" id="KW-1133">Transmembrane helix</keyword>
<dbReference type="InterPro" id="IPR019198">
    <property type="entry name" value="Beta_propeller_containing"/>
</dbReference>
<keyword evidence="4" id="KW-1185">Reference proteome</keyword>
<evidence type="ECO:0000313" key="4">
    <source>
        <dbReference type="Proteomes" id="UP001652394"/>
    </source>
</evidence>
<evidence type="ECO:0000313" key="3">
    <source>
        <dbReference type="EMBL" id="MCU6746301.1"/>
    </source>
</evidence>
<accession>A0ABT2T8H7</accession>
<keyword evidence="2" id="KW-0812">Transmembrane</keyword>
<feature type="region of interest" description="Disordered" evidence="1">
    <location>
        <begin position="1"/>
        <end position="61"/>
    </location>
</feature>
<name>A0ABT2T8H7_9FIRM</name>
<feature type="region of interest" description="Disordered" evidence="1">
    <location>
        <begin position="146"/>
        <end position="185"/>
    </location>
</feature>
<organism evidence="3 4">
    <name type="scientific">Faecalicatena acetigenes</name>
    <dbReference type="NCBI Taxonomy" id="2981790"/>
    <lineage>
        <taxon>Bacteria</taxon>
        <taxon>Bacillati</taxon>
        <taxon>Bacillota</taxon>
        <taxon>Clostridia</taxon>
        <taxon>Lachnospirales</taxon>
        <taxon>Lachnospiraceae</taxon>
        <taxon>Faecalicatena</taxon>
    </lineage>
</organism>
<evidence type="ECO:0000256" key="2">
    <source>
        <dbReference type="SAM" id="Phobius"/>
    </source>
</evidence>
<evidence type="ECO:0000256" key="1">
    <source>
        <dbReference type="SAM" id="MobiDB-lite"/>
    </source>
</evidence>
<dbReference type="RefSeq" id="WP_059067279.1">
    <property type="nucleotide sequence ID" value="NZ_JAOQJX010000001.1"/>
</dbReference>
<gene>
    <name evidence="3" type="ORF">OCV51_01275</name>
</gene>
<sequence>MGLDENMDENKGARTEEQRITEKITEDAKKIEIPESLQPDAVEKMLEQSQRGKQRRKQRRRRGIYTAAAAACICFAVGTAAVQNGWMKETAGNITKTDRTKRQVRSSEASVPTKIASADGYEDIYAYLQAEVKAQEVQARQQAGELAKSMNESAEAESASDAGVQSYGVGETAPASDGYTDTNVREMGVGEGDVVKTDGKNLYIQNGQNIQIVSIAGKEMEQLASIHLEEEKQIYELYIEGDSLLVAYTETVYEKEAQEDEDSGAGEISKDVAYLGDVYNYTGIAVYNVAEPSRPELVDTFTQSGVFYTMRVKDGYVYLLSHFYADLPEDRNAIESYIPEVQGKTLESSRIFLPQYQRGSQYTVISSFAVAEPSKKTDSAAVFGNAGLYYVSGENIYICEDDYSGEETEVTQTCIRKIGYKDGMLEAKGQIKLDGILHDSFSIDEYKGNLRLATTVSQTGDQAVPLLKSSVAEEPGTEIKDSNSLYVLNADLEITGEIHDLAEGEQIYSARFIGDTGYFVTYRQTDPLFSADLSDPAEPKIIGALKIPGFSEYLHPFGEGKLLGIGMDVDETGTVTNGVKVSMFDISDPSDVEEVQKYILEDTYSTDITYDYRAALISEEKNLIGFTAYGQTQIYYVLSYDNENGFTVRFSREMMSYAEIRGLYVGETFYLVAGNIVEAYTMDTFDKIDDIVL</sequence>